<dbReference type="RefSeq" id="WP_307304813.1">
    <property type="nucleotide sequence ID" value="NZ_JAUSRE010000003.1"/>
</dbReference>
<proteinExistence type="predicted"/>
<protein>
    <submittedName>
        <fullName evidence="3">Uncharacterized protein</fullName>
    </submittedName>
</protein>
<gene>
    <name evidence="3" type="ORF">J2X98_000945</name>
</gene>
<evidence type="ECO:0000313" key="4">
    <source>
        <dbReference type="Proteomes" id="UP001226577"/>
    </source>
</evidence>
<comment type="caution">
    <text evidence="3">The sequence shown here is derived from an EMBL/GenBank/DDBJ whole genome shotgun (WGS) entry which is preliminary data.</text>
</comment>
<keyword evidence="4" id="KW-1185">Reference proteome</keyword>
<feature type="transmembrane region" description="Helical" evidence="2">
    <location>
        <begin position="83"/>
        <end position="103"/>
    </location>
</feature>
<name>A0ABT9RQ63_9MICC</name>
<feature type="transmembrane region" description="Helical" evidence="2">
    <location>
        <begin position="50"/>
        <end position="71"/>
    </location>
</feature>
<keyword evidence="2" id="KW-1133">Transmembrane helix</keyword>
<sequence>MTNSITAVAGHPLAPAQTGREPWRLGGTPTSVRTVTAGIYPSTLRSMMRCMALILAALTLVAAYVVVPLAVAVESVVSAPVVAWGVSGAVLLEIFLLTAFIVLKTEGQGGRVPCHAVPWHRRKTLVRVHEQA</sequence>
<organism evidence="3 4">
    <name type="scientific">Pseudarthrobacter enclensis</name>
    <dbReference type="NCBI Taxonomy" id="993070"/>
    <lineage>
        <taxon>Bacteria</taxon>
        <taxon>Bacillati</taxon>
        <taxon>Actinomycetota</taxon>
        <taxon>Actinomycetes</taxon>
        <taxon>Micrococcales</taxon>
        <taxon>Micrococcaceae</taxon>
        <taxon>Pseudarthrobacter</taxon>
    </lineage>
</organism>
<evidence type="ECO:0000256" key="2">
    <source>
        <dbReference type="SAM" id="Phobius"/>
    </source>
</evidence>
<evidence type="ECO:0000256" key="1">
    <source>
        <dbReference type="SAM" id="MobiDB-lite"/>
    </source>
</evidence>
<feature type="region of interest" description="Disordered" evidence="1">
    <location>
        <begin position="1"/>
        <end position="27"/>
    </location>
</feature>
<reference evidence="3 4" key="1">
    <citation type="submission" date="2023-07" db="EMBL/GenBank/DDBJ databases">
        <title>Sorghum-associated microbial communities from plants grown in Nebraska, USA.</title>
        <authorList>
            <person name="Schachtman D."/>
        </authorList>
    </citation>
    <scope>NUCLEOTIDE SEQUENCE [LARGE SCALE GENOMIC DNA]</scope>
    <source>
        <strain evidence="3 4">CC222</strain>
    </source>
</reference>
<keyword evidence="2" id="KW-0812">Transmembrane</keyword>
<dbReference type="EMBL" id="JAUSRE010000003">
    <property type="protein sequence ID" value="MDP9887374.1"/>
    <property type="molecule type" value="Genomic_DNA"/>
</dbReference>
<accession>A0ABT9RQ63</accession>
<evidence type="ECO:0000313" key="3">
    <source>
        <dbReference type="EMBL" id="MDP9887374.1"/>
    </source>
</evidence>
<dbReference type="Proteomes" id="UP001226577">
    <property type="component" value="Unassembled WGS sequence"/>
</dbReference>
<keyword evidence="2" id="KW-0472">Membrane</keyword>